<dbReference type="PANTHER" id="PTHR33269:SF17">
    <property type="entry name" value="NADH-UBIQUINONE OXIDOREDUCTASE CHAIN 6"/>
    <property type="match status" value="1"/>
</dbReference>
<keyword evidence="4" id="KW-0472">Membrane</keyword>
<dbReference type="AlphaFoldDB" id="A0A1J0KVE6"/>
<dbReference type="STRING" id="1542390.KX01_577"/>
<evidence type="ECO:0000256" key="4">
    <source>
        <dbReference type="RuleBase" id="RU004429"/>
    </source>
</evidence>
<comment type="catalytic activity">
    <reaction evidence="4">
        <text>a quinone + NADH + 5 H(+)(in) = a quinol + NAD(+) + 4 H(+)(out)</text>
        <dbReference type="Rhea" id="RHEA:57888"/>
        <dbReference type="ChEBI" id="CHEBI:15378"/>
        <dbReference type="ChEBI" id="CHEBI:24646"/>
        <dbReference type="ChEBI" id="CHEBI:57540"/>
        <dbReference type="ChEBI" id="CHEBI:57945"/>
        <dbReference type="ChEBI" id="CHEBI:132124"/>
    </reaction>
</comment>
<name>A0A1J0KVE6_9GAMM</name>
<dbReference type="GO" id="GO:0048038">
    <property type="term" value="F:quinone binding"/>
    <property type="evidence" value="ECO:0007669"/>
    <property type="project" value="UniProtKB-UniRule"/>
</dbReference>
<dbReference type="KEGG" id="frc:KX01_577"/>
<evidence type="ECO:0000313" key="5">
    <source>
        <dbReference type="EMBL" id="APC97598.1"/>
    </source>
</evidence>
<dbReference type="EC" id="7.1.1.-" evidence="4"/>
<evidence type="ECO:0000256" key="1">
    <source>
        <dbReference type="ARBA" id="ARBA00005698"/>
    </source>
</evidence>
<evidence type="ECO:0000313" key="6">
    <source>
        <dbReference type="Proteomes" id="UP000182521"/>
    </source>
</evidence>
<feature type="transmembrane region" description="Helical" evidence="4">
    <location>
        <begin position="54"/>
        <end position="77"/>
    </location>
</feature>
<dbReference type="InterPro" id="IPR001457">
    <property type="entry name" value="NADH_UbQ/plastoQ_OxRdtase_su6"/>
</dbReference>
<dbReference type="InterPro" id="IPR042106">
    <property type="entry name" value="Nuo/plastoQ_OxRdtase_6_NuoJ"/>
</dbReference>
<comment type="similarity">
    <text evidence="1 4">Belongs to the complex I subunit 6 family.</text>
</comment>
<comment type="subcellular location">
    <subcellularLocation>
        <location evidence="4">Cell membrane</location>
        <topology evidence="4">Multi-pass membrane protein</topology>
    </subcellularLocation>
</comment>
<dbReference type="RefSeq" id="WP_071663555.1">
    <property type="nucleotide sequence ID" value="NZ_CP009654.1"/>
</dbReference>
<protein>
    <recommendedName>
        <fullName evidence="2 4">NADH-quinone oxidoreductase subunit J</fullName>
        <ecNumber evidence="4">7.1.1.-</ecNumber>
    </recommendedName>
</protein>
<keyword evidence="4" id="KW-1003">Cell membrane</keyword>
<dbReference type="PANTHER" id="PTHR33269">
    <property type="entry name" value="NADH-UBIQUINONE OXIDOREDUCTASE CHAIN 6"/>
    <property type="match status" value="1"/>
</dbReference>
<dbReference type="GO" id="GO:0008137">
    <property type="term" value="F:NADH dehydrogenase (ubiquinone) activity"/>
    <property type="evidence" value="ECO:0007669"/>
    <property type="project" value="UniProtKB-UniRule"/>
</dbReference>
<keyword evidence="6" id="KW-1185">Reference proteome</keyword>
<proteinExistence type="inferred from homology"/>
<keyword evidence="4" id="KW-0520">NAD</keyword>
<comment type="subunit">
    <text evidence="3">Composed of 13 different subunits. Subunits NuoA, H, J, K, L, M, N constitute the membrane sector of the complex.</text>
</comment>
<feature type="transmembrane region" description="Helical" evidence="4">
    <location>
        <begin position="139"/>
        <end position="161"/>
    </location>
</feature>
<keyword evidence="4" id="KW-0812">Transmembrane</keyword>
<comment type="function">
    <text evidence="4">NDH-1 shuttles electrons from NADH, via FMN and iron-sulfur (Fe-S) centers, to quinones in the respiratory chain. Couples the redox reaction to proton translocation (for every two electrons transferred, four hydrogen ions are translocated across the cytoplasmic membrane), and thus conserves the redox energy in a proton gradient.</text>
</comment>
<sequence>MIVNILFYIFASLAIISALVLVLGNNPVNSVIAMISTFIFSAAVWITFQQTYLALLLIVVYVGAVLVMFLFVVFMLDLHVEKQGRVGRFFYALSAIIVCAIFATIITYAVTQVFSGATMKEGIGGLKIIGSTMFNDSNLYVFELVDFILLAAVVAAVTLTLRSKRKDNRSVNPVEQIRVRAKDRLTMVKIGTDKEQKQEGVTNE</sequence>
<dbReference type="Gene3D" id="1.20.120.1200">
    <property type="entry name" value="NADH-ubiquinone/plastoquinone oxidoreductase chain 6, subunit NuoJ"/>
    <property type="match status" value="1"/>
</dbReference>
<organism evidence="5 6">
    <name type="scientific">Francisella frigiditurris</name>
    <dbReference type="NCBI Taxonomy" id="1542390"/>
    <lineage>
        <taxon>Bacteria</taxon>
        <taxon>Pseudomonadati</taxon>
        <taxon>Pseudomonadota</taxon>
        <taxon>Gammaproteobacteria</taxon>
        <taxon>Thiotrichales</taxon>
        <taxon>Francisellaceae</taxon>
        <taxon>Francisella</taxon>
    </lineage>
</organism>
<reference evidence="6" key="1">
    <citation type="submission" date="2014-10" db="EMBL/GenBank/DDBJ databases">
        <authorList>
            <person name="Kuske C.R."/>
            <person name="Challacombe J.F."/>
            <person name="Daligault H.E."/>
            <person name="Davenport K.W."/>
            <person name="Johnson S.L."/>
            <person name="Siddaramappa S."/>
            <person name="Petersen J.M."/>
        </authorList>
    </citation>
    <scope>NUCLEOTIDE SEQUENCE [LARGE SCALE GENOMIC DNA]</scope>
    <source>
        <strain evidence="6">CA97-1460</strain>
    </source>
</reference>
<gene>
    <name evidence="5" type="ORF">KX01_577</name>
</gene>
<dbReference type="OrthoDB" id="5604386at2"/>
<keyword evidence="4" id="KW-1133">Transmembrane helix</keyword>
<dbReference type="EMBL" id="CP009654">
    <property type="protein sequence ID" value="APC97598.1"/>
    <property type="molecule type" value="Genomic_DNA"/>
</dbReference>
<evidence type="ECO:0000256" key="2">
    <source>
        <dbReference type="ARBA" id="ARBA00019907"/>
    </source>
</evidence>
<keyword evidence="5" id="KW-0830">Ubiquinone</keyword>
<keyword evidence="4" id="KW-0874">Quinone</keyword>
<evidence type="ECO:0000256" key="3">
    <source>
        <dbReference type="ARBA" id="ARBA00025811"/>
    </source>
</evidence>
<accession>A0A1J0KVE6</accession>
<feature type="transmembrane region" description="Helical" evidence="4">
    <location>
        <begin position="31"/>
        <end position="48"/>
    </location>
</feature>
<feature type="transmembrane region" description="Helical" evidence="4">
    <location>
        <begin position="89"/>
        <end position="110"/>
    </location>
</feature>
<dbReference type="Proteomes" id="UP000182521">
    <property type="component" value="Chromosome"/>
</dbReference>
<dbReference type="Pfam" id="PF00499">
    <property type="entry name" value="Oxidored_q3"/>
    <property type="match status" value="1"/>
</dbReference>
<feature type="transmembrane region" description="Helical" evidence="4">
    <location>
        <begin position="6"/>
        <end position="24"/>
    </location>
</feature>
<dbReference type="GO" id="GO:0005886">
    <property type="term" value="C:plasma membrane"/>
    <property type="evidence" value="ECO:0007669"/>
    <property type="project" value="UniProtKB-SubCell"/>
</dbReference>